<dbReference type="EMBL" id="MN448277">
    <property type="protein sequence ID" value="QFG74078.1"/>
    <property type="molecule type" value="Genomic_DNA"/>
</dbReference>
<keyword evidence="2" id="KW-0031">Aminopeptidase</keyword>
<organism evidence="2">
    <name type="scientific">Megaviridae environmental sample</name>
    <dbReference type="NCBI Taxonomy" id="1737588"/>
    <lineage>
        <taxon>Viruses</taxon>
        <taxon>Varidnaviria</taxon>
        <taxon>Bamfordvirae</taxon>
        <taxon>Nucleocytoviricota</taxon>
        <taxon>Megaviricetes</taxon>
        <taxon>Imitervirales</taxon>
        <taxon>Mimiviridae</taxon>
        <taxon>environmental samples</taxon>
    </lineage>
</organism>
<dbReference type="Gene3D" id="3.40.50.1820">
    <property type="entry name" value="alpha/beta hydrolase"/>
    <property type="match status" value="1"/>
</dbReference>
<dbReference type="PANTHER" id="PTHR11005">
    <property type="entry name" value="LYSOSOMAL ACID LIPASE-RELATED"/>
    <property type="match status" value="1"/>
</dbReference>
<proteinExistence type="predicted"/>
<dbReference type="Pfam" id="PF12146">
    <property type="entry name" value="Hydrolase_4"/>
    <property type="match status" value="1"/>
</dbReference>
<dbReference type="InterPro" id="IPR029058">
    <property type="entry name" value="AB_hydrolase_fold"/>
</dbReference>
<name>A0A5J6VJX2_9VIRU</name>
<sequence>MHDKCKNLAHARLLQTPDKIFKIQTEDDYINPLFYFKYTGDGISSKRFLLLHGWLDTPNTYLCGKNFCKFLQELGDVYIMGFRGNTYTLEYVSKVHKTFDRNDQKYWDYSCMDMLYDVNACVDFISNEYPLYLVGHSLGGALILQLLVHHSKECISSIRSAIVLAPAGLHDNMSCIPYAFGFIVYMWMCIYDNIKKRTGKTSNVHLCGLNLISQITKLMNKSKHINKYINDNTRETFISLLDDKTVKFLLGGTTSIQMKSGLDIIHNSDKFISQYKQISIPVLLVAGRYDKTVNHKDVYNQYLQIKENSPNCKYYICEKSGHTCATLCKDKGLLKLVKEITL</sequence>
<protein>
    <submittedName>
        <fullName evidence="2">Serine aminopeptidase S33</fullName>
    </submittedName>
</protein>
<keyword evidence="2" id="KW-0378">Hydrolase</keyword>
<dbReference type="GO" id="GO:0004177">
    <property type="term" value="F:aminopeptidase activity"/>
    <property type="evidence" value="ECO:0007669"/>
    <property type="project" value="UniProtKB-KW"/>
</dbReference>
<reference evidence="2" key="1">
    <citation type="journal article" date="2019" name="Philos. Trans. R. Soc. Lond., B, Biol. Sci.">
        <title>Targeted metagenomic recovery of four divergent viruses reveals shared and distinctive characteristics of giant viruses of marine eukaryotes.</title>
        <authorList>
            <person name="Needham D.M."/>
            <person name="Poirier C."/>
            <person name="Hehenberger E."/>
            <person name="Jimenez V."/>
            <person name="Swalwell J.E."/>
            <person name="Santoro A.E."/>
            <person name="Worden A.Z."/>
        </authorList>
    </citation>
    <scope>NUCLEOTIDE SEQUENCE</scope>
    <source>
        <strain evidence="2">OPacV-662</strain>
    </source>
</reference>
<evidence type="ECO:0000313" key="2">
    <source>
        <dbReference type="EMBL" id="QFG74078.1"/>
    </source>
</evidence>
<evidence type="ECO:0000259" key="1">
    <source>
        <dbReference type="Pfam" id="PF12146"/>
    </source>
</evidence>
<accession>A0A5J6VJX2</accession>
<dbReference type="SUPFAM" id="SSF53474">
    <property type="entry name" value="alpha/beta-Hydrolases"/>
    <property type="match status" value="1"/>
</dbReference>
<dbReference type="InterPro" id="IPR022742">
    <property type="entry name" value="Hydrolase_4"/>
</dbReference>
<feature type="domain" description="Serine aminopeptidase S33" evidence="1">
    <location>
        <begin position="110"/>
        <end position="315"/>
    </location>
</feature>
<keyword evidence="2" id="KW-0645">Protease</keyword>